<dbReference type="Proteomes" id="UP001140206">
    <property type="component" value="Chromosome 5"/>
</dbReference>
<protein>
    <recommendedName>
        <fullName evidence="10">Auxin-responsive protein</fullName>
    </recommendedName>
</protein>
<dbReference type="AlphaFoldDB" id="A0AAV8CBN1"/>
<evidence type="ECO:0000256" key="10">
    <source>
        <dbReference type="RuleBase" id="RU004549"/>
    </source>
</evidence>
<keyword evidence="14" id="KW-1185">Reference proteome</keyword>
<evidence type="ECO:0000256" key="9">
    <source>
        <dbReference type="ARBA" id="ARBA00023294"/>
    </source>
</evidence>
<evidence type="ECO:0000256" key="3">
    <source>
        <dbReference type="ARBA" id="ARBA00006728"/>
    </source>
</evidence>
<dbReference type="PANTHER" id="PTHR31734:SF120">
    <property type="entry name" value="AUXIN-RESPONSIVE PROTEIN IAA25"/>
    <property type="match status" value="1"/>
</dbReference>
<evidence type="ECO:0000256" key="8">
    <source>
        <dbReference type="ARBA" id="ARBA00023242"/>
    </source>
</evidence>
<name>A0AAV8CBN1_9POAL</name>
<keyword evidence="9 10" id="KW-0927">Auxin signaling pathway</keyword>
<gene>
    <name evidence="13" type="ORF">LUZ62_086147</name>
</gene>
<dbReference type="InterPro" id="IPR003311">
    <property type="entry name" value="AUX_IAA"/>
</dbReference>
<dbReference type="PANTHER" id="PTHR31734">
    <property type="entry name" value="AUXIN-RESPONSIVE PROTEIN IAA17"/>
    <property type="match status" value="1"/>
</dbReference>
<evidence type="ECO:0000256" key="11">
    <source>
        <dbReference type="SAM" id="MobiDB-lite"/>
    </source>
</evidence>
<comment type="function">
    <text evidence="1 10">Aux/IAA proteins are short-lived transcriptional factors that function as repressors of early auxin response genes at low auxin concentrations.</text>
</comment>
<dbReference type="InterPro" id="IPR033389">
    <property type="entry name" value="AUX/IAA_dom"/>
</dbReference>
<proteinExistence type="inferred from homology"/>
<dbReference type="GO" id="GO:0005634">
    <property type="term" value="C:nucleus"/>
    <property type="evidence" value="ECO:0007669"/>
    <property type="project" value="UniProtKB-SubCell"/>
</dbReference>
<evidence type="ECO:0000256" key="2">
    <source>
        <dbReference type="ARBA" id="ARBA00004123"/>
    </source>
</evidence>
<keyword evidence="6 10" id="KW-0805">Transcription regulation</keyword>
<evidence type="ECO:0000256" key="6">
    <source>
        <dbReference type="ARBA" id="ARBA00023015"/>
    </source>
</evidence>
<keyword evidence="8 10" id="KW-0539">Nucleus</keyword>
<accession>A0AAV8CBN1</accession>
<evidence type="ECO:0000256" key="5">
    <source>
        <dbReference type="ARBA" id="ARBA00022491"/>
    </source>
</evidence>
<evidence type="ECO:0000256" key="4">
    <source>
        <dbReference type="ARBA" id="ARBA00011726"/>
    </source>
</evidence>
<keyword evidence="7 10" id="KW-0804">Transcription</keyword>
<dbReference type="Pfam" id="PF02309">
    <property type="entry name" value="AUX_IAA"/>
    <property type="match status" value="1"/>
</dbReference>
<dbReference type="InterPro" id="IPR053793">
    <property type="entry name" value="PB1-like"/>
</dbReference>
<sequence>MKTIQFETPARQENAPMMHESVNHLDLSLGISSSNDACNYKNAPKTAKRMISFQTEPVDASPAYKKCVSVSSRMAFDYSYLFSHCPTAFVDPWSLAARQQKAAAEQAHLKANPNPTSSKIAMEPQQAPVVVGWPPIRSSRKSLINQNLTKSCTIDGKDSTLKSEKLADQTKDAAIRLELRPTLYVKVNMEGFSVGRKIDLSAHNSYESLSRALQNMFCNFLSNKLISKDAHANANNSEFILLYEDYEGDKILVGDVPWELFLKSVKRLYITRHSSAQEKAGDGIKDSQKEEANHLNDCSN</sequence>
<comment type="subunit">
    <text evidence="4 10">Homodimers and heterodimers.</text>
</comment>
<dbReference type="EMBL" id="JAMFTS010000005">
    <property type="protein sequence ID" value="KAJ4751742.1"/>
    <property type="molecule type" value="Genomic_DNA"/>
</dbReference>
<feature type="region of interest" description="Disordered" evidence="11">
    <location>
        <begin position="279"/>
        <end position="300"/>
    </location>
</feature>
<evidence type="ECO:0000313" key="13">
    <source>
        <dbReference type="EMBL" id="KAJ4751742.1"/>
    </source>
</evidence>
<dbReference type="SUPFAM" id="SSF54277">
    <property type="entry name" value="CAD &amp; PB1 domains"/>
    <property type="match status" value="1"/>
</dbReference>
<dbReference type="GO" id="GO:0006355">
    <property type="term" value="P:regulation of DNA-templated transcription"/>
    <property type="evidence" value="ECO:0007669"/>
    <property type="project" value="InterPro"/>
</dbReference>
<reference evidence="13" key="1">
    <citation type="submission" date="2022-08" db="EMBL/GenBank/DDBJ databases">
        <authorList>
            <person name="Marques A."/>
        </authorList>
    </citation>
    <scope>NUCLEOTIDE SEQUENCE</scope>
    <source>
        <strain evidence="13">RhyPub2mFocal</strain>
        <tissue evidence="13">Leaves</tissue>
    </source>
</reference>
<evidence type="ECO:0000259" key="12">
    <source>
        <dbReference type="PROSITE" id="PS51745"/>
    </source>
</evidence>
<feature type="compositionally biased region" description="Basic and acidic residues" evidence="11">
    <location>
        <begin position="279"/>
        <end position="294"/>
    </location>
</feature>
<organism evidence="13 14">
    <name type="scientific">Rhynchospora pubera</name>
    <dbReference type="NCBI Taxonomy" id="906938"/>
    <lineage>
        <taxon>Eukaryota</taxon>
        <taxon>Viridiplantae</taxon>
        <taxon>Streptophyta</taxon>
        <taxon>Embryophyta</taxon>
        <taxon>Tracheophyta</taxon>
        <taxon>Spermatophyta</taxon>
        <taxon>Magnoliopsida</taxon>
        <taxon>Liliopsida</taxon>
        <taxon>Poales</taxon>
        <taxon>Cyperaceae</taxon>
        <taxon>Cyperoideae</taxon>
        <taxon>Rhynchosporeae</taxon>
        <taxon>Rhynchospora</taxon>
    </lineage>
</organism>
<comment type="similarity">
    <text evidence="3 10">Belongs to the Aux/IAA family.</text>
</comment>
<dbReference type="Gene3D" id="3.10.20.90">
    <property type="entry name" value="Phosphatidylinositol 3-kinase Catalytic Subunit, Chain A, domain 1"/>
    <property type="match status" value="1"/>
</dbReference>
<evidence type="ECO:0000256" key="7">
    <source>
        <dbReference type="ARBA" id="ARBA00023163"/>
    </source>
</evidence>
<dbReference type="PROSITE" id="PS51745">
    <property type="entry name" value="PB1"/>
    <property type="match status" value="1"/>
</dbReference>
<keyword evidence="5 10" id="KW-0678">Repressor</keyword>
<evidence type="ECO:0000256" key="1">
    <source>
        <dbReference type="ARBA" id="ARBA00002159"/>
    </source>
</evidence>
<dbReference type="GO" id="GO:0009734">
    <property type="term" value="P:auxin-activated signaling pathway"/>
    <property type="evidence" value="ECO:0007669"/>
    <property type="project" value="UniProtKB-UniRule"/>
</dbReference>
<comment type="caution">
    <text evidence="13">The sequence shown here is derived from an EMBL/GenBank/DDBJ whole genome shotgun (WGS) entry which is preliminary data.</text>
</comment>
<feature type="domain" description="PB1" evidence="12">
    <location>
        <begin position="182"/>
        <end position="275"/>
    </location>
</feature>
<evidence type="ECO:0000313" key="14">
    <source>
        <dbReference type="Proteomes" id="UP001140206"/>
    </source>
</evidence>
<comment type="subcellular location">
    <subcellularLocation>
        <location evidence="2 10">Nucleus</location>
    </subcellularLocation>
</comment>